<name>A0AAD2FQN2_9STRA</name>
<evidence type="ECO:0000256" key="3">
    <source>
        <dbReference type="ARBA" id="ARBA00022777"/>
    </source>
</evidence>
<organism evidence="6 7">
    <name type="scientific">Cylindrotheca closterium</name>
    <dbReference type="NCBI Taxonomy" id="2856"/>
    <lineage>
        <taxon>Eukaryota</taxon>
        <taxon>Sar</taxon>
        <taxon>Stramenopiles</taxon>
        <taxon>Ochrophyta</taxon>
        <taxon>Bacillariophyta</taxon>
        <taxon>Bacillariophyceae</taxon>
        <taxon>Bacillariophycidae</taxon>
        <taxon>Bacillariales</taxon>
        <taxon>Bacillariaceae</taxon>
        <taxon>Cylindrotheca</taxon>
    </lineage>
</organism>
<dbReference type="SUPFAM" id="SSF53067">
    <property type="entry name" value="Actin-like ATPase domain"/>
    <property type="match status" value="2"/>
</dbReference>
<dbReference type="InterPro" id="IPR018484">
    <property type="entry name" value="FGGY_N"/>
</dbReference>
<dbReference type="InterPro" id="IPR043129">
    <property type="entry name" value="ATPase_NBD"/>
</dbReference>
<gene>
    <name evidence="6" type="ORF">CYCCA115_LOCUS12263</name>
</gene>
<dbReference type="Pfam" id="PF00370">
    <property type="entry name" value="FGGY_N"/>
    <property type="match status" value="1"/>
</dbReference>
<evidence type="ECO:0000256" key="2">
    <source>
        <dbReference type="ARBA" id="ARBA00022679"/>
    </source>
</evidence>
<evidence type="ECO:0000259" key="5">
    <source>
        <dbReference type="Pfam" id="PF02782"/>
    </source>
</evidence>
<dbReference type="PIRSF" id="PIRSF000538">
    <property type="entry name" value="GlpK"/>
    <property type="match status" value="1"/>
</dbReference>
<dbReference type="Gene3D" id="3.30.420.40">
    <property type="match status" value="2"/>
</dbReference>
<proteinExistence type="inferred from homology"/>
<dbReference type="GO" id="GO:0016301">
    <property type="term" value="F:kinase activity"/>
    <property type="evidence" value="ECO:0007669"/>
    <property type="project" value="UniProtKB-KW"/>
</dbReference>
<dbReference type="Proteomes" id="UP001295423">
    <property type="component" value="Unassembled WGS sequence"/>
</dbReference>
<feature type="domain" description="Carbohydrate kinase FGGY C-terminal" evidence="5">
    <location>
        <begin position="291"/>
        <end position="492"/>
    </location>
</feature>
<evidence type="ECO:0000313" key="6">
    <source>
        <dbReference type="EMBL" id="CAJ1949769.1"/>
    </source>
</evidence>
<dbReference type="PANTHER" id="PTHR43095:SF2">
    <property type="entry name" value="GLUCONOKINASE"/>
    <property type="match status" value="1"/>
</dbReference>
<dbReference type="AlphaFoldDB" id="A0AAD2FQN2"/>
<keyword evidence="3" id="KW-0418">Kinase</keyword>
<comment type="caution">
    <text evidence="6">The sequence shown here is derived from an EMBL/GenBank/DDBJ whole genome shotgun (WGS) entry which is preliminary data.</text>
</comment>
<keyword evidence="2" id="KW-0808">Transferase</keyword>
<dbReference type="PANTHER" id="PTHR43095">
    <property type="entry name" value="SUGAR KINASE"/>
    <property type="match status" value="1"/>
</dbReference>
<evidence type="ECO:0000259" key="4">
    <source>
        <dbReference type="Pfam" id="PF00370"/>
    </source>
</evidence>
<dbReference type="InterPro" id="IPR018485">
    <property type="entry name" value="FGGY_C"/>
</dbReference>
<dbReference type="Pfam" id="PF02782">
    <property type="entry name" value="FGGY_C"/>
    <property type="match status" value="1"/>
</dbReference>
<protein>
    <recommendedName>
        <fullName evidence="8">Glycerol kinase</fullName>
    </recommendedName>
</protein>
<evidence type="ECO:0008006" key="8">
    <source>
        <dbReference type="Google" id="ProtNLM"/>
    </source>
</evidence>
<keyword evidence="7" id="KW-1185">Reference proteome</keyword>
<accession>A0AAD2FQN2</accession>
<comment type="similarity">
    <text evidence="1">Belongs to the FGGY kinase family.</text>
</comment>
<dbReference type="InterPro" id="IPR000577">
    <property type="entry name" value="Carb_kinase_FGGY"/>
</dbReference>
<dbReference type="EMBL" id="CAKOGP040001758">
    <property type="protein sequence ID" value="CAJ1949769.1"/>
    <property type="molecule type" value="Genomic_DNA"/>
</dbReference>
<sequence length="548" mass="59899">MGRDIVLALDIGSSSVRCSAYNLSSNHGSIEKIQSSVRTVSCVRPNSGKIQWYHDNDTLLDIIDHCVDETIDYLRQDKVKFKVSAVGFSSFVMNLIGVDSDGNFVDEEATMSYACNTVDVAKECKAMKDELREDGTANLYQETGAPIHSSYAIGQLRAIYQSSEKYVSRIQQWQTIPSLCLGRWTGGNSLPISFSEASWTGLLNFKTCQYAETALSLLPSICRNSLPELGDVSNPYSTGLPEYVDSDGKRKDNAAFKKWPELRQTSFFLGIGDGACANVGSKAVSESRIAVTIGTSAAARICLPLSVGADSNFQVPQGLFCYRINQNHVLVGGALTDGGSVVEWAQQLLNLSDEDSFLACMKEVDTLSKQDYEDSSLSSNMCMIPFLSGERATGFRGGATGSMIGLTRETTAAHFFKACLEGVTLRLRAVLKLLVDARHDQNQSLPTVVVSGKALEVNELWRQMISDSSGLELVLDSDTFEGTSRGVVRILSHALKAECESQLLVEEAIHPKTINRPRASASKYFNQAAQRHDEFLNAVSPIYTRNDS</sequence>
<evidence type="ECO:0000313" key="7">
    <source>
        <dbReference type="Proteomes" id="UP001295423"/>
    </source>
</evidence>
<feature type="domain" description="Carbohydrate kinase FGGY N-terminal" evidence="4">
    <location>
        <begin position="5"/>
        <end position="234"/>
    </location>
</feature>
<evidence type="ECO:0000256" key="1">
    <source>
        <dbReference type="ARBA" id="ARBA00009156"/>
    </source>
</evidence>
<dbReference type="InterPro" id="IPR050406">
    <property type="entry name" value="FGGY_Carb_Kinase"/>
</dbReference>
<dbReference type="GO" id="GO:0005975">
    <property type="term" value="P:carbohydrate metabolic process"/>
    <property type="evidence" value="ECO:0007669"/>
    <property type="project" value="InterPro"/>
</dbReference>
<reference evidence="6" key="1">
    <citation type="submission" date="2023-08" db="EMBL/GenBank/DDBJ databases">
        <authorList>
            <person name="Audoor S."/>
            <person name="Bilcke G."/>
        </authorList>
    </citation>
    <scope>NUCLEOTIDE SEQUENCE</scope>
</reference>